<dbReference type="OrthoDB" id="5148294at2"/>
<dbReference type="AlphaFoldDB" id="A0A4P6FFJ0"/>
<dbReference type="EMBL" id="CP035493">
    <property type="protein sequence ID" value="QAY69358.1"/>
    <property type="molecule type" value="Genomic_DNA"/>
</dbReference>
<accession>A0A4P6FFJ0</accession>
<keyword evidence="2" id="KW-1185">Reference proteome</keyword>
<organism evidence="1 2">
    <name type="scientific">Xylanimonas protaetiae</name>
    <dbReference type="NCBI Taxonomy" id="2509457"/>
    <lineage>
        <taxon>Bacteria</taxon>
        <taxon>Bacillati</taxon>
        <taxon>Actinomycetota</taxon>
        <taxon>Actinomycetes</taxon>
        <taxon>Micrococcales</taxon>
        <taxon>Promicromonosporaceae</taxon>
        <taxon>Xylanimonas</taxon>
    </lineage>
</organism>
<name>A0A4P6FFJ0_9MICO</name>
<evidence type="ECO:0000313" key="2">
    <source>
        <dbReference type="Proteomes" id="UP000292118"/>
    </source>
</evidence>
<reference evidence="1 2" key="1">
    <citation type="submission" date="2019-01" db="EMBL/GenBank/DDBJ databases">
        <title>Genome sequencing of strain FW10M-9.</title>
        <authorList>
            <person name="Heo J."/>
            <person name="Kim S.-J."/>
            <person name="Kim J.-S."/>
            <person name="Hong S.-B."/>
            <person name="Kwon S.-W."/>
        </authorList>
    </citation>
    <scope>NUCLEOTIDE SEQUENCE [LARGE SCALE GENOMIC DNA]</scope>
    <source>
        <strain evidence="1 2">FW10M-9</strain>
    </source>
</reference>
<proteinExistence type="predicted"/>
<protein>
    <submittedName>
        <fullName evidence="1">Uncharacterized protein</fullName>
    </submittedName>
</protein>
<sequence length="126" mass="13645">MTHTHRTRRTVSAADHATLLEIADVLDEVAACRAELYTDAAVDEGALRVALFTLLDKPTQETWEKVREVEVVPAYLPGLTTPSPLGLTLADIVYACGLPDVVCPSRAALLRALRRVVDEHGAPMQG</sequence>
<evidence type="ECO:0000313" key="1">
    <source>
        <dbReference type="EMBL" id="QAY69358.1"/>
    </source>
</evidence>
<dbReference type="Proteomes" id="UP000292118">
    <property type="component" value="Chromosome"/>
</dbReference>
<dbReference type="RefSeq" id="WP_129186758.1">
    <property type="nucleotide sequence ID" value="NZ_CP035493.1"/>
</dbReference>
<dbReference type="KEGG" id="xya:ET471_04295"/>
<gene>
    <name evidence="1" type="ORF">ET471_04295</name>
</gene>